<accession>A0A4U5MIV8</accession>
<protein>
    <submittedName>
        <fullName evidence="2">Uncharacterized protein</fullName>
    </submittedName>
</protein>
<evidence type="ECO:0000256" key="1">
    <source>
        <dbReference type="SAM" id="Phobius"/>
    </source>
</evidence>
<proteinExistence type="predicted"/>
<dbReference type="AlphaFoldDB" id="A0A4U5MIV8"/>
<organism evidence="2 3">
    <name type="scientific">Steinernema carpocapsae</name>
    <name type="common">Entomopathogenic nematode</name>
    <dbReference type="NCBI Taxonomy" id="34508"/>
    <lineage>
        <taxon>Eukaryota</taxon>
        <taxon>Metazoa</taxon>
        <taxon>Ecdysozoa</taxon>
        <taxon>Nematoda</taxon>
        <taxon>Chromadorea</taxon>
        <taxon>Rhabditida</taxon>
        <taxon>Tylenchina</taxon>
        <taxon>Panagrolaimomorpha</taxon>
        <taxon>Strongyloidoidea</taxon>
        <taxon>Steinernematidae</taxon>
        <taxon>Steinernema</taxon>
    </lineage>
</organism>
<sequence length="105" mass="12391">MLATVHNCVNTATFTHEYDITDPCQDLTFTLRFSFTIEHSYQLCPLFLILLIYFYRHNPEFLGYTLTLLTITLVGIHVFLVYMVNFKRKHVELLRLIAAYDRIIA</sequence>
<reference evidence="2 3" key="2">
    <citation type="journal article" date="2019" name="G3 (Bethesda)">
        <title>Hybrid Assembly of the Genome of the Entomopathogenic Nematode Steinernema carpocapsae Identifies the X-Chromosome.</title>
        <authorList>
            <person name="Serra L."/>
            <person name="Macchietto M."/>
            <person name="Macias-Munoz A."/>
            <person name="McGill C.J."/>
            <person name="Rodriguez I.M."/>
            <person name="Rodriguez B."/>
            <person name="Murad R."/>
            <person name="Mortazavi A."/>
        </authorList>
    </citation>
    <scope>NUCLEOTIDE SEQUENCE [LARGE SCALE GENOMIC DNA]</scope>
    <source>
        <strain evidence="2 3">ALL</strain>
    </source>
</reference>
<reference evidence="2 3" key="1">
    <citation type="journal article" date="2015" name="Genome Biol.">
        <title>Comparative genomics of Steinernema reveals deeply conserved gene regulatory networks.</title>
        <authorList>
            <person name="Dillman A.R."/>
            <person name="Macchietto M."/>
            <person name="Porter C.F."/>
            <person name="Rogers A."/>
            <person name="Williams B."/>
            <person name="Antoshechkin I."/>
            <person name="Lee M.M."/>
            <person name="Goodwin Z."/>
            <person name="Lu X."/>
            <person name="Lewis E.E."/>
            <person name="Goodrich-Blair H."/>
            <person name="Stock S.P."/>
            <person name="Adams B.J."/>
            <person name="Sternberg P.W."/>
            <person name="Mortazavi A."/>
        </authorList>
    </citation>
    <scope>NUCLEOTIDE SEQUENCE [LARGE SCALE GENOMIC DNA]</scope>
    <source>
        <strain evidence="2 3">ALL</strain>
    </source>
</reference>
<evidence type="ECO:0000313" key="3">
    <source>
        <dbReference type="Proteomes" id="UP000298663"/>
    </source>
</evidence>
<name>A0A4U5MIV8_STECR</name>
<evidence type="ECO:0000313" key="2">
    <source>
        <dbReference type="EMBL" id="TKR69309.1"/>
    </source>
</evidence>
<comment type="caution">
    <text evidence="2">The sequence shown here is derived from an EMBL/GenBank/DDBJ whole genome shotgun (WGS) entry which is preliminary data.</text>
</comment>
<gene>
    <name evidence="2" type="ORF">L596_021485</name>
</gene>
<dbReference type="Proteomes" id="UP000298663">
    <property type="component" value="Unassembled WGS sequence"/>
</dbReference>
<keyword evidence="1" id="KW-1133">Transmembrane helix</keyword>
<keyword evidence="1" id="KW-0472">Membrane</keyword>
<keyword evidence="3" id="KW-1185">Reference proteome</keyword>
<feature type="transmembrane region" description="Helical" evidence="1">
    <location>
        <begin position="39"/>
        <end position="55"/>
    </location>
</feature>
<keyword evidence="1" id="KW-0812">Transmembrane</keyword>
<feature type="transmembrane region" description="Helical" evidence="1">
    <location>
        <begin position="61"/>
        <end position="85"/>
    </location>
</feature>
<dbReference type="EMBL" id="AZBU02000007">
    <property type="protein sequence ID" value="TKR69309.1"/>
    <property type="molecule type" value="Genomic_DNA"/>
</dbReference>